<name>A0A8B2NZB3_9HYPH</name>
<dbReference type="AlphaFoldDB" id="A0A8B2NZB3"/>
<dbReference type="RefSeq" id="WP_111347770.1">
    <property type="nucleotide sequence ID" value="NZ_QHHQ01000003.1"/>
</dbReference>
<sequence>MTALTVRPGHTCAYVTRGRIGVDFETEDGGELRLRLSREDAQKLGMMLINSAHSCQQWASVEIFGPATIIGGRP</sequence>
<organism evidence="1 2">
    <name type="scientific">Acuticoccus sediminis</name>
    <dbReference type="NCBI Taxonomy" id="2184697"/>
    <lineage>
        <taxon>Bacteria</taxon>
        <taxon>Pseudomonadati</taxon>
        <taxon>Pseudomonadota</taxon>
        <taxon>Alphaproteobacteria</taxon>
        <taxon>Hyphomicrobiales</taxon>
        <taxon>Amorphaceae</taxon>
        <taxon>Acuticoccus</taxon>
    </lineage>
</organism>
<reference evidence="1 2" key="1">
    <citation type="submission" date="2018-05" db="EMBL/GenBank/DDBJ databases">
        <title>Acuticoccus sediminis sp. nov., isolated from deep-sea sediment of Indian Ocean.</title>
        <authorList>
            <person name="Liu X."/>
            <person name="Lai Q."/>
            <person name="Du Y."/>
            <person name="Sun F."/>
            <person name="Zhang X."/>
            <person name="Wang S."/>
            <person name="Shao Z."/>
        </authorList>
    </citation>
    <scope>NUCLEOTIDE SEQUENCE [LARGE SCALE GENOMIC DNA]</scope>
    <source>
        <strain evidence="1 2">PTG4-2</strain>
    </source>
</reference>
<dbReference type="EMBL" id="QHHQ01000003">
    <property type="protein sequence ID" value="RAI01148.1"/>
    <property type="molecule type" value="Genomic_DNA"/>
</dbReference>
<gene>
    <name evidence="1" type="ORF">DLJ53_18195</name>
</gene>
<evidence type="ECO:0000313" key="2">
    <source>
        <dbReference type="Proteomes" id="UP000249590"/>
    </source>
</evidence>
<accession>A0A8B2NZB3</accession>
<comment type="caution">
    <text evidence="1">The sequence shown here is derived from an EMBL/GenBank/DDBJ whole genome shotgun (WGS) entry which is preliminary data.</text>
</comment>
<evidence type="ECO:0000313" key="1">
    <source>
        <dbReference type="EMBL" id="RAI01148.1"/>
    </source>
</evidence>
<proteinExistence type="predicted"/>
<protein>
    <submittedName>
        <fullName evidence="1">Uncharacterized protein</fullName>
    </submittedName>
</protein>
<dbReference type="Proteomes" id="UP000249590">
    <property type="component" value="Unassembled WGS sequence"/>
</dbReference>
<keyword evidence="2" id="KW-1185">Reference proteome</keyword>